<name>X0VWI4_9ZZZZ</name>
<dbReference type="SUPFAM" id="SSF52980">
    <property type="entry name" value="Restriction endonuclease-like"/>
    <property type="match status" value="1"/>
</dbReference>
<dbReference type="GO" id="GO:0003676">
    <property type="term" value="F:nucleic acid binding"/>
    <property type="evidence" value="ECO:0007669"/>
    <property type="project" value="InterPro"/>
</dbReference>
<dbReference type="InterPro" id="IPR011335">
    <property type="entry name" value="Restrct_endonuc-II-like"/>
</dbReference>
<proteinExistence type="predicted"/>
<reference evidence="2" key="1">
    <citation type="journal article" date="2014" name="Front. Microbiol.">
        <title>High frequency of phylogenetically diverse reductive dehalogenase-homologous genes in deep subseafloor sedimentary metagenomes.</title>
        <authorList>
            <person name="Kawai M."/>
            <person name="Futagami T."/>
            <person name="Toyoda A."/>
            <person name="Takaki Y."/>
            <person name="Nishi S."/>
            <person name="Hori S."/>
            <person name="Arai W."/>
            <person name="Tsubouchi T."/>
            <person name="Morono Y."/>
            <person name="Uchiyama I."/>
            <person name="Ito T."/>
            <person name="Fujiyama A."/>
            <person name="Inagaki F."/>
            <person name="Takami H."/>
        </authorList>
    </citation>
    <scope>NUCLEOTIDE SEQUENCE</scope>
    <source>
        <strain evidence="2">Expedition CK06-06</strain>
    </source>
</reference>
<evidence type="ECO:0000313" key="2">
    <source>
        <dbReference type="EMBL" id="GAG22655.1"/>
    </source>
</evidence>
<accession>X0VWI4</accession>
<dbReference type="Pfam" id="PF11645">
    <property type="entry name" value="PDDEXK_5"/>
    <property type="match status" value="1"/>
</dbReference>
<gene>
    <name evidence="2" type="ORF">S01H1_60699</name>
</gene>
<comment type="caution">
    <text evidence="2">The sequence shown here is derived from an EMBL/GenBank/DDBJ whole genome shotgun (WGS) entry which is preliminary data.</text>
</comment>
<feature type="domain" description="PD(D/E)XK endonuclease" evidence="1">
    <location>
        <begin position="9"/>
        <end position="67"/>
    </location>
</feature>
<dbReference type="EMBL" id="BARS01039762">
    <property type="protein sequence ID" value="GAG22655.1"/>
    <property type="molecule type" value="Genomic_DNA"/>
</dbReference>
<dbReference type="Gene3D" id="3.40.1350.10">
    <property type="match status" value="1"/>
</dbReference>
<evidence type="ECO:0000259" key="1">
    <source>
        <dbReference type="Pfam" id="PF11645"/>
    </source>
</evidence>
<organism evidence="2">
    <name type="scientific">marine sediment metagenome</name>
    <dbReference type="NCBI Taxonomy" id="412755"/>
    <lineage>
        <taxon>unclassified sequences</taxon>
        <taxon>metagenomes</taxon>
        <taxon>ecological metagenomes</taxon>
    </lineage>
</organism>
<protein>
    <recommendedName>
        <fullName evidence="1">PD(D/E)XK endonuclease domain-containing protein</fullName>
    </recommendedName>
</protein>
<sequence>MKDGKPDNNNIGNAGEYFIASVLSSKGYVATITLGRAEAYDIIAIRPDGKTIKIQVKTAWYDNKVFRLSPKDEIEKNTEYFYAFVTLKENKSNWDYYIVPSRIVARSVREATKLWLKTPGRKGQKHNDSTVRLFRSQPSKWCPKWFTQKLIDSFKNNIFVLEESGKDKDE</sequence>
<dbReference type="InterPro" id="IPR021671">
    <property type="entry name" value="PD(D/E)XK_Endonuc"/>
</dbReference>
<dbReference type="InterPro" id="IPR011856">
    <property type="entry name" value="tRNA_endonuc-like_dom_sf"/>
</dbReference>
<dbReference type="AlphaFoldDB" id="X0VWI4"/>